<dbReference type="AlphaFoldDB" id="A0A381WFH5"/>
<organism evidence="2">
    <name type="scientific">marine metagenome</name>
    <dbReference type="NCBI Taxonomy" id="408172"/>
    <lineage>
        <taxon>unclassified sequences</taxon>
        <taxon>metagenomes</taxon>
        <taxon>ecological metagenomes</taxon>
    </lineage>
</organism>
<evidence type="ECO:0000313" key="2">
    <source>
        <dbReference type="EMBL" id="SVA51280.1"/>
    </source>
</evidence>
<dbReference type="EMBL" id="UINC01011651">
    <property type="protein sequence ID" value="SVA51280.1"/>
    <property type="molecule type" value="Genomic_DNA"/>
</dbReference>
<gene>
    <name evidence="2" type="ORF">METZ01_LOCUS104134</name>
</gene>
<sequence>MNTAVLQDHRIHYHQLLRTWIVNQSFLWHIFFFFQLLILPFQLVPFVLPQADA</sequence>
<keyword evidence="1" id="KW-1133">Transmembrane helix</keyword>
<keyword evidence="1" id="KW-0472">Membrane</keyword>
<protein>
    <submittedName>
        <fullName evidence="2">Uncharacterized protein</fullName>
    </submittedName>
</protein>
<accession>A0A381WFH5</accession>
<feature type="transmembrane region" description="Helical" evidence="1">
    <location>
        <begin position="26"/>
        <end position="48"/>
    </location>
</feature>
<evidence type="ECO:0000256" key="1">
    <source>
        <dbReference type="SAM" id="Phobius"/>
    </source>
</evidence>
<name>A0A381WFH5_9ZZZZ</name>
<proteinExistence type="predicted"/>
<reference evidence="2" key="1">
    <citation type="submission" date="2018-05" db="EMBL/GenBank/DDBJ databases">
        <authorList>
            <person name="Lanie J.A."/>
            <person name="Ng W.-L."/>
            <person name="Kazmierczak K.M."/>
            <person name="Andrzejewski T.M."/>
            <person name="Davidsen T.M."/>
            <person name="Wayne K.J."/>
            <person name="Tettelin H."/>
            <person name="Glass J.I."/>
            <person name="Rusch D."/>
            <person name="Podicherti R."/>
            <person name="Tsui H.-C.T."/>
            <person name="Winkler M.E."/>
        </authorList>
    </citation>
    <scope>NUCLEOTIDE SEQUENCE</scope>
</reference>
<keyword evidence="1" id="KW-0812">Transmembrane</keyword>